<dbReference type="Gene3D" id="3.30.540.10">
    <property type="entry name" value="Fructose-1,6-Bisphosphatase, subunit A, domain 1"/>
    <property type="match status" value="1"/>
</dbReference>
<dbReference type="InterPro" id="IPR020552">
    <property type="entry name" value="Inositol_monoPase_Li-sen"/>
</dbReference>
<dbReference type="AlphaFoldDB" id="A0A6J2Y572"/>
<evidence type="ECO:0000256" key="2">
    <source>
        <dbReference type="ARBA" id="ARBA00005152"/>
    </source>
</evidence>
<dbReference type="GO" id="GO:0046854">
    <property type="term" value="P:phosphatidylinositol phosphate biosynthetic process"/>
    <property type="evidence" value="ECO:0007669"/>
    <property type="project" value="InterPro"/>
</dbReference>
<feature type="binding site" evidence="7">
    <location>
        <position position="92"/>
    </location>
    <ligand>
        <name>Mg(2+)</name>
        <dbReference type="ChEBI" id="CHEBI:18420"/>
        <label>1</label>
        <note>catalytic</note>
    </ligand>
</feature>
<feature type="binding site" evidence="7">
    <location>
        <position position="68"/>
    </location>
    <ligand>
        <name>Mg(2+)</name>
        <dbReference type="ChEBI" id="CHEBI:18420"/>
        <label>1</label>
        <note>catalytic</note>
    </ligand>
</feature>
<dbReference type="InterPro" id="IPR020583">
    <property type="entry name" value="Inositol_monoP_metal-BS"/>
</dbReference>
<dbReference type="SUPFAM" id="SSF56655">
    <property type="entry name" value="Carbohydrate phosphatase"/>
    <property type="match status" value="1"/>
</dbReference>
<dbReference type="InParanoid" id="A0A6J2Y572"/>
<dbReference type="PROSITE" id="PS00630">
    <property type="entry name" value="IMP_2"/>
    <property type="match status" value="1"/>
</dbReference>
<keyword evidence="9" id="KW-1185">Reference proteome</keyword>
<dbReference type="OrthoDB" id="10254945at2759"/>
<dbReference type="Proteomes" id="UP000504635">
    <property type="component" value="Unplaced"/>
</dbReference>
<comment type="similarity">
    <text evidence="3 8">Belongs to the inositol monophosphatase superfamily.</text>
</comment>
<dbReference type="InterPro" id="IPR000760">
    <property type="entry name" value="Inositol_monophosphatase-like"/>
</dbReference>
<proteinExistence type="inferred from homology"/>
<comment type="catalytic activity">
    <reaction evidence="8">
        <text>a myo-inositol phosphate + H2O = myo-inositol + phosphate</text>
        <dbReference type="Rhea" id="RHEA:24056"/>
        <dbReference type="ChEBI" id="CHEBI:15377"/>
        <dbReference type="ChEBI" id="CHEBI:17268"/>
        <dbReference type="ChEBI" id="CHEBI:43474"/>
        <dbReference type="ChEBI" id="CHEBI:84139"/>
        <dbReference type="EC" id="3.1.3.25"/>
    </reaction>
</comment>
<feature type="binding site" evidence="7">
    <location>
        <position position="89"/>
    </location>
    <ligand>
        <name>Mg(2+)</name>
        <dbReference type="ChEBI" id="CHEBI:18420"/>
        <label>1</label>
        <note>catalytic</note>
    </ligand>
</feature>
<protein>
    <recommendedName>
        <fullName evidence="8">Inositol-1-monophosphatase</fullName>
        <ecNumber evidence="8">3.1.3.25</ecNumber>
    </recommendedName>
</protein>
<keyword evidence="4 7" id="KW-0479">Metal-binding</keyword>
<evidence type="ECO:0000256" key="4">
    <source>
        <dbReference type="ARBA" id="ARBA00022723"/>
    </source>
</evidence>
<sequence length="284" mass="32434">MDKVHEYYDYVLPLIVDAGKALSKVEDIEVEFKDSQVWDLVTIYDRKIEEILIDKIKEKYPTHKFIGEEETDKSKEKPILTDAPTWIIDPIDGTANFVRNMPISCISVGLTIDKEQLLGIVYNPFMDELFTAIKGEGAYLNGKRIRTSGCKDIRKSVLNYEITIARRNDYYYNMYMFRFKHLIKIIQGVRSMGCGVLGLCYVACARTDAYQCDGLYPWDAAAGTLIVREAGGYVIDSSGKDFDLMDPNFLATATKELSDEYLKIERIADEEQLTFSKLNKPFSP</sequence>
<dbReference type="FunFam" id="3.30.540.10:FF:000004">
    <property type="entry name" value="Inositol-1-monophosphatase"/>
    <property type="match status" value="1"/>
</dbReference>
<accession>A0A6J2Y572</accession>
<feature type="binding site" evidence="7">
    <location>
        <position position="219"/>
    </location>
    <ligand>
        <name>Mg(2+)</name>
        <dbReference type="ChEBI" id="CHEBI:18420"/>
        <label>1</label>
        <note>catalytic</note>
    </ligand>
</feature>
<dbReference type="GO" id="GO:0006021">
    <property type="term" value="P:inositol biosynthetic process"/>
    <property type="evidence" value="ECO:0007669"/>
    <property type="project" value="UniProtKB-UniPathway"/>
</dbReference>
<dbReference type="PRINTS" id="PR00377">
    <property type="entry name" value="IMPHPHTASES"/>
</dbReference>
<dbReference type="FunCoup" id="A0A6J2Y572">
    <property type="interactions" value="122"/>
</dbReference>
<evidence type="ECO:0000256" key="3">
    <source>
        <dbReference type="ARBA" id="ARBA00009759"/>
    </source>
</evidence>
<dbReference type="InterPro" id="IPR020550">
    <property type="entry name" value="Inositol_monophosphatase_CS"/>
</dbReference>
<dbReference type="GO" id="GO:0046872">
    <property type="term" value="F:metal ion binding"/>
    <property type="evidence" value="ECO:0007669"/>
    <property type="project" value="UniProtKB-KW"/>
</dbReference>
<dbReference type="PROSITE" id="PS00629">
    <property type="entry name" value="IMP_1"/>
    <property type="match status" value="1"/>
</dbReference>
<gene>
    <name evidence="10" type="primary">LOC115883875</name>
</gene>
<dbReference type="EC" id="3.1.3.25" evidence="8"/>
<dbReference type="Pfam" id="PF00459">
    <property type="entry name" value="Inositol_P"/>
    <property type="match status" value="1"/>
</dbReference>
<dbReference type="GO" id="GO:0007165">
    <property type="term" value="P:signal transduction"/>
    <property type="evidence" value="ECO:0007669"/>
    <property type="project" value="TreeGrafter"/>
</dbReference>
<keyword evidence="6 7" id="KW-0460">Magnesium</keyword>
<dbReference type="CDD" id="cd01639">
    <property type="entry name" value="IMPase"/>
    <property type="match status" value="1"/>
</dbReference>
<evidence type="ECO:0000256" key="1">
    <source>
        <dbReference type="ARBA" id="ARBA00001946"/>
    </source>
</evidence>
<evidence type="ECO:0000256" key="5">
    <source>
        <dbReference type="ARBA" id="ARBA00022801"/>
    </source>
</evidence>
<dbReference type="UniPathway" id="UPA00823">
    <property type="reaction ID" value="UER00788"/>
</dbReference>
<dbReference type="PANTHER" id="PTHR20854:SF25">
    <property type="entry name" value="INOSITOL-1-MONOPHOSPHATASE"/>
    <property type="match status" value="1"/>
</dbReference>
<comment type="pathway">
    <text evidence="2 8">Polyol metabolism; myo-inositol biosynthesis; myo-inositol from D-glucose 6-phosphate: step 2/2.</text>
</comment>
<dbReference type="RefSeq" id="XP_030758150.1">
    <property type="nucleotide sequence ID" value="XM_030902290.1"/>
</dbReference>
<dbReference type="GO" id="GO:0008934">
    <property type="term" value="F:inositol monophosphate 1-phosphatase activity"/>
    <property type="evidence" value="ECO:0007669"/>
    <property type="project" value="InterPro"/>
</dbReference>
<keyword evidence="5 8" id="KW-0378">Hydrolase</keyword>
<dbReference type="Gene3D" id="3.40.190.80">
    <property type="match status" value="1"/>
</dbReference>
<reference evidence="10" key="1">
    <citation type="submission" date="2025-08" db="UniProtKB">
        <authorList>
            <consortium name="RefSeq"/>
        </authorList>
    </citation>
    <scope>IDENTIFICATION</scope>
    <source>
        <tissue evidence="10">Gonads</tissue>
    </source>
</reference>
<feature type="binding site" evidence="7">
    <location>
        <position position="91"/>
    </location>
    <ligand>
        <name>Mg(2+)</name>
        <dbReference type="ChEBI" id="CHEBI:18420"/>
        <label>1</label>
        <note>catalytic</note>
    </ligand>
</feature>
<evidence type="ECO:0000256" key="7">
    <source>
        <dbReference type="PIRSR" id="PIRSR600760-2"/>
    </source>
</evidence>
<dbReference type="PRINTS" id="PR00378">
    <property type="entry name" value="LIIMPHPHTASE"/>
</dbReference>
<comment type="cofactor">
    <cofactor evidence="1 7 8">
        <name>Mg(2+)</name>
        <dbReference type="ChEBI" id="CHEBI:18420"/>
    </cofactor>
</comment>
<dbReference type="KEGG" id="soy:115883875"/>
<dbReference type="InterPro" id="IPR033942">
    <property type="entry name" value="IMPase"/>
</dbReference>
<name>A0A6J2Y572_SITOR</name>
<evidence type="ECO:0000256" key="6">
    <source>
        <dbReference type="ARBA" id="ARBA00022842"/>
    </source>
</evidence>
<evidence type="ECO:0000256" key="8">
    <source>
        <dbReference type="RuleBase" id="RU364068"/>
    </source>
</evidence>
<evidence type="ECO:0000313" key="9">
    <source>
        <dbReference type="Proteomes" id="UP000504635"/>
    </source>
</evidence>
<organism evidence="9 10">
    <name type="scientific">Sitophilus oryzae</name>
    <name type="common">Rice weevil</name>
    <name type="synonym">Curculio oryzae</name>
    <dbReference type="NCBI Taxonomy" id="7048"/>
    <lineage>
        <taxon>Eukaryota</taxon>
        <taxon>Metazoa</taxon>
        <taxon>Ecdysozoa</taxon>
        <taxon>Arthropoda</taxon>
        <taxon>Hexapoda</taxon>
        <taxon>Insecta</taxon>
        <taxon>Pterygota</taxon>
        <taxon>Neoptera</taxon>
        <taxon>Endopterygota</taxon>
        <taxon>Coleoptera</taxon>
        <taxon>Polyphaga</taxon>
        <taxon>Cucujiformia</taxon>
        <taxon>Curculionidae</taxon>
        <taxon>Dryophthorinae</taxon>
        <taxon>Sitophilus</taxon>
    </lineage>
</organism>
<evidence type="ECO:0000313" key="10">
    <source>
        <dbReference type="RefSeq" id="XP_030758150.1"/>
    </source>
</evidence>
<dbReference type="PANTHER" id="PTHR20854">
    <property type="entry name" value="INOSITOL MONOPHOSPHATASE"/>
    <property type="match status" value="1"/>
</dbReference>
<dbReference type="GeneID" id="115883875"/>